<name>A0A2Z7A7U2_9LAMI</name>
<reference evidence="1 2" key="1">
    <citation type="journal article" date="2015" name="Proc. Natl. Acad. Sci. U.S.A.">
        <title>The resurrection genome of Boea hygrometrica: A blueprint for survival of dehydration.</title>
        <authorList>
            <person name="Xiao L."/>
            <person name="Yang G."/>
            <person name="Zhang L."/>
            <person name="Yang X."/>
            <person name="Zhao S."/>
            <person name="Ji Z."/>
            <person name="Zhou Q."/>
            <person name="Hu M."/>
            <person name="Wang Y."/>
            <person name="Chen M."/>
            <person name="Xu Y."/>
            <person name="Jin H."/>
            <person name="Xiao X."/>
            <person name="Hu G."/>
            <person name="Bao F."/>
            <person name="Hu Y."/>
            <person name="Wan P."/>
            <person name="Li L."/>
            <person name="Deng X."/>
            <person name="Kuang T."/>
            <person name="Xiang C."/>
            <person name="Zhu J.K."/>
            <person name="Oliver M.J."/>
            <person name="He Y."/>
        </authorList>
    </citation>
    <scope>NUCLEOTIDE SEQUENCE [LARGE SCALE GENOMIC DNA]</scope>
    <source>
        <strain evidence="2">cv. XS01</strain>
    </source>
</reference>
<keyword evidence="2" id="KW-1185">Reference proteome</keyword>
<gene>
    <name evidence="1" type="ORF">F511_33910</name>
</gene>
<protein>
    <submittedName>
        <fullName evidence="1">Uncharacterized protein</fullName>
    </submittedName>
</protein>
<dbReference type="EMBL" id="KV020155">
    <property type="protein sequence ID" value="KZV14932.1"/>
    <property type="molecule type" value="Genomic_DNA"/>
</dbReference>
<dbReference type="Proteomes" id="UP000250235">
    <property type="component" value="Unassembled WGS sequence"/>
</dbReference>
<evidence type="ECO:0000313" key="1">
    <source>
        <dbReference type="EMBL" id="KZV14932.1"/>
    </source>
</evidence>
<organism evidence="1 2">
    <name type="scientific">Dorcoceras hygrometricum</name>
    <dbReference type="NCBI Taxonomy" id="472368"/>
    <lineage>
        <taxon>Eukaryota</taxon>
        <taxon>Viridiplantae</taxon>
        <taxon>Streptophyta</taxon>
        <taxon>Embryophyta</taxon>
        <taxon>Tracheophyta</taxon>
        <taxon>Spermatophyta</taxon>
        <taxon>Magnoliopsida</taxon>
        <taxon>eudicotyledons</taxon>
        <taxon>Gunneridae</taxon>
        <taxon>Pentapetalae</taxon>
        <taxon>asterids</taxon>
        <taxon>lamiids</taxon>
        <taxon>Lamiales</taxon>
        <taxon>Gesneriaceae</taxon>
        <taxon>Didymocarpoideae</taxon>
        <taxon>Trichosporeae</taxon>
        <taxon>Loxocarpinae</taxon>
        <taxon>Dorcoceras</taxon>
    </lineage>
</organism>
<dbReference type="AlphaFoldDB" id="A0A2Z7A7U2"/>
<proteinExistence type="predicted"/>
<sequence>MRELRVTSCWFGKTVEEVERRRFVKMKRCVLEPSARGFKTSNKLSRESSGGSSVQATIQRVRDLERFRAIDLLPKLRTKTPDFVLPYFPEDFEKFSSHSNSACTDFCCRYMGLRNISDYGLLRVTNGLDPLEEQNLGTDQ</sequence>
<evidence type="ECO:0000313" key="2">
    <source>
        <dbReference type="Proteomes" id="UP000250235"/>
    </source>
</evidence>
<accession>A0A2Z7A7U2</accession>